<dbReference type="SMART" id="SM00898">
    <property type="entry name" value="Fapy_DNA_glyco"/>
    <property type="match status" value="1"/>
</dbReference>
<dbReference type="PANTHER" id="PTHR22993">
    <property type="entry name" value="FORMAMIDOPYRIMIDINE-DNA GLYCOSYLASE"/>
    <property type="match status" value="1"/>
</dbReference>
<dbReference type="GO" id="GO:0003684">
    <property type="term" value="F:damaged DNA binding"/>
    <property type="evidence" value="ECO:0007669"/>
    <property type="project" value="InterPro"/>
</dbReference>
<organism evidence="11 12">
    <name type="scientific">Ramlibacter henchirensis</name>
    <dbReference type="NCBI Taxonomy" id="204072"/>
    <lineage>
        <taxon>Bacteria</taxon>
        <taxon>Pseudomonadati</taxon>
        <taxon>Pseudomonadota</taxon>
        <taxon>Betaproteobacteria</taxon>
        <taxon>Burkholderiales</taxon>
        <taxon>Comamonadaceae</taxon>
        <taxon>Ramlibacter</taxon>
    </lineage>
</organism>
<dbReference type="SUPFAM" id="SSF81624">
    <property type="entry name" value="N-terminal domain of MutM-like DNA repair proteins"/>
    <property type="match status" value="1"/>
</dbReference>
<keyword evidence="12" id="KW-1185">Reference proteome</keyword>
<dbReference type="GO" id="GO:0008270">
    <property type="term" value="F:zinc ion binding"/>
    <property type="evidence" value="ECO:0007669"/>
    <property type="project" value="InterPro"/>
</dbReference>
<evidence type="ECO:0000313" key="11">
    <source>
        <dbReference type="EMBL" id="TFZ05898.1"/>
    </source>
</evidence>
<dbReference type="Gene3D" id="3.20.190.10">
    <property type="entry name" value="MutM-like, N-terminal"/>
    <property type="match status" value="1"/>
</dbReference>
<evidence type="ECO:0000256" key="9">
    <source>
        <dbReference type="ARBA" id="ARBA00023295"/>
    </source>
</evidence>
<evidence type="ECO:0000259" key="10">
    <source>
        <dbReference type="PROSITE" id="PS51068"/>
    </source>
</evidence>
<evidence type="ECO:0000256" key="7">
    <source>
        <dbReference type="ARBA" id="ARBA00023239"/>
    </source>
</evidence>
<feature type="domain" description="Formamidopyrimidine-DNA glycosylase catalytic" evidence="10">
    <location>
        <begin position="2"/>
        <end position="94"/>
    </location>
</feature>
<proteinExistence type="inferred from homology"/>
<keyword evidence="6" id="KW-0234">DNA repair</keyword>
<dbReference type="AlphaFoldDB" id="A0A4Z0C6A3"/>
<dbReference type="Gene3D" id="1.10.8.50">
    <property type="match status" value="1"/>
</dbReference>
<dbReference type="PANTHER" id="PTHR22993:SF9">
    <property type="entry name" value="FORMAMIDOPYRIMIDINE-DNA GLYCOSYLASE"/>
    <property type="match status" value="1"/>
</dbReference>
<dbReference type="EMBL" id="SMLM01000001">
    <property type="protein sequence ID" value="TFZ05898.1"/>
    <property type="molecule type" value="Genomic_DNA"/>
</dbReference>
<keyword evidence="11" id="KW-0540">Nuclease</keyword>
<evidence type="ECO:0000256" key="1">
    <source>
        <dbReference type="ARBA" id="ARBA00001668"/>
    </source>
</evidence>
<dbReference type="InterPro" id="IPR015886">
    <property type="entry name" value="H2TH_FPG"/>
</dbReference>
<dbReference type="InterPro" id="IPR012319">
    <property type="entry name" value="FPG_cat"/>
</dbReference>
<comment type="caution">
    <text evidence="11">The sequence shown here is derived from an EMBL/GenBank/DDBJ whole genome shotgun (WGS) entry which is preliminary data.</text>
</comment>
<comment type="catalytic activity">
    <reaction evidence="1">
        <text>Hydrolysis of DNA containing ring-opened 7-methylguanine residues, releasing 2,6-diamino-4-hydroxy-5-(N-methyl)formamidopyrimidine.</text>
        <dbReference type="EC" id="3.2.2.23"/>
    </reaction>
</comment>
<dbReference type="InterPro" id="IPR035937">
    <property type="entry name" value="FPG_N"/>
</dbReference>
<gene>
    <name evidence="11" type="ORF">EZ313_04390</name>
</gene>
<dbReference type="RefSeq" id="WP_135261983.1">
    <property type="nucleotide sequence ID" value="NZ_SMLM01000001.1"/>
</dbReference>
<dbReference type="SUPFAM" id="SSF46946">
    <property type="entry name" value="S13-like H2TH domain"/>
    <property type="match status" value="1"/>
</dbReference>
<reference evidence="11 12" key="1">
    <citation type="submission" date="2019-03" db="EMBL/GenBank/DDBJ databases">
        <title>Ramlibacter henchirensis DSM 14656, whole genome shotgun sequence.</title>
        <authorList>
            <person name="Zhang X."/>
            <person name="Feng G."/>
            <person name="Zhu H."/>
        </authorList>
    </citation>
    <scope>NUCLEOTIDE SEQUENCE [LARGE SCALE GENOMIC DNA]</scope>
    <source>
        <strain evidence="11 12">DSM 14656</strain>
    </source>
</reference>
<dbReference type="PROSITE" id="PS51068">
    <property type="entry name" value="FPG_CAT"/>
    <property type="match status" value="1"/>
</dbReference>
<keyword evidence="9" id="KW-0326">Glycosidase</keyword>
<keyword evidence="7" id="KW-0456">Lyase</keyword>
<comment type="similarity">
    <text evidence="2">Belongs to the FPG family.</text>
</comment>
<dbReference type="GO" id="GO:0008534">
    <property type="term" value="F:oxidized purine nucleobase lesion DNA N-glycosylase activity"/>
    <property type="evidence" value="ECO:0007669"/>
    <property type="project" value="UniProtKB-EC"/>
</dbReference>
<evidence type="ECO:0000256" key="6">
    <source>
        <dbReference type="ARBA" id="ARBA00023204"/>
    </source>
</evidence>
<dbReference type="Pfam" id="PF06831">
    <property type="entry name" value="H2TH"/>
    <property type="match status" value="1"/>
</dbReference>
<dbReference type="OrthoDB" id="9800855at2"/>
<evidence type="ECO:0000256" key="5">
    <source>
        <dbReference type="ARBA" id="ARBA00023125"/>
    </source>
</evidence>
<dbReference type="InterPro" id="IPR010979">
    <property type="entry name" value="Ribosomal_uS13-like_H2TH"/>
</dbReference>
<keyword evidence="5" id="KW-0238">DNA-binding</keyword>
<name>A0A4Z0C6A3_9BURK</name>
<dbReference type="GO" id="GO:0016829">
    <property type="term" value="F:lyase activity"/>
    <property type="evidence" value="ECO:0007669"/>
    <property type="project" value="UniProtKB-KW"/>
</dbReference>
<keyword evidence="11" id="KW-0255">Endonuclease</keyword>
<keyword evidence="8" id="KW-0511">Multifunctional enzyme</keyword>
<sequence length="245" mass="28343">MPEGPSLVILRDKAQVFEGRRILRVEGNTRIEVDRLRGRVVQAVRTWGKHFLLETATVSLRIHLLMFGSWCIDERKPDKPLRIGLGFAGGRELNFYSCAARLVEEPLDLLYDWSADVMSDQWDPKLARKRLIAHPDTLACDALLDQSIFSGVGNIIKNEVLFRIRVHPLSRVGALPPAQLRALVKEARQYSFDFLEWKKAYVLRKHWLAHTKRTCPRCDIPFHKGHLGLTQRRSFWCDGCQVRYE</sequence>
<keyword evidence="4" id="KW-0378">Hydrolase</keyword>
<dbReference type="SMART" id="SM01232">
    <property type="entry name" value="H2TH"/>
    <property type="match status" value="1"/>
</dbReference>
<evidence type="ECO:0000256" key="4">
    <source>
        <dbReference type="ARBA" id="ARBA00022801"/>
    </source>
</evidence>
<accession>A0A4Z0C6A3</accession>
<evidence type="ECO:0000313" key="12">
    <source>
        <dbReference type="Proteomes" id="UP000298180"/>
    </source>
</evidence>
<dbReference type="GO" id="GO:0003906">
    <property type="term" value="F:DNA-(apurinic or apyrimidinic site) endonuclease activity"/>
    <property type="evidence" value="ECO:0007669"/>
    <property type="project" value="InterPro"/>
</dbReference>
<dbReference type="Proteomes" id="UP000298180">
    <property type="component" value="Unassembled WGS sequence"/>
</dbReference>
<dbReference type="GO" id="GO:0006284">
    <property type="term" value="P:base-excision repair"/>
    <property type="evidence" value="ECO:0007669"/>
    <property type="project" value="InterPro"/>
</dbReference>
<keyword evidence="3" id="KW-0227">DNA damage</keyword>
<evidence type="ECO:0000256" key="2">
    <source>
        <dbReference type="ARBA" id="ARBA00009409"/>
    </source>
</evidence>
<dbReference type="Pfam" id="PF01149">
    <property type="entry name" value="Fapy_DNA_glyco"/>
    <property type="match status" value="1"/>
</dbReference>
<evidence type="ECO:0000256" key="3">
    <source>
        <dbReference type="ARBA" id="ARBA00022763"/>
    </source>
</evidence>
<protein>
    <submittedName>
        <fullName evidence="11">Endonuclease</fullName>
    </submittedName>
</protein>
<evidence type="ECO:0000256" key="8">
    <source>
        <dbReference type="ARBA" id="ARBA00023268"/>
    </source>
</evidence>